<dbReference type="InterPro" id="IPR008908">
    <property type="entry name" value="Sarcoglycan_alpha/epsilon"/>
</dbReference>
<feature type="compositionally biased region" description="Basic and acidic residues" evidence="2">
    <location>
        <begin position="555"/>
        <end position="570"/>
    </location>
</feature>
<keyword evidence="3" id="KW-0472">Membrane</keyword>
<dbReference type="SUPFAM" id="SSF49313">
    <property type="entry name" value="Cadherin-like"/>
    <property type="match status" value="1"/>
</dbReference>
<dbReference type="PANTHER" id="PTHR10132:SF14">
    <property type="entry name" value="SARCOGLYCAN ALPHA, ISOFORM C"/>
    <property type="match status" value="1"/>
</dbReference>
<keyword evidence="3" id="KW-1133">Transmembrane helix</keyword>
<keyword evidence="3" id="KW-0812">Transmembrane</keyword>
<evidence type="ECO:0000256" key="1">
    <source>
        <dbReference type="ARBA" id="ARBA00004135"/>
    </source>
</evidence>
<evidence type="ECO:0000256" key="3">
    <source>
        <dbReference type="SAM" id="Phobius"/>
    </source>
</evidence>
<comment type="subcellular location">
    <subcellularLocation>
        <location evidence="1">Cell membrane</location>
        <location evidence="1">Sarcolemma</location>
    </subcellularLocation>
</comment>
<dbReference type="GO" id="GO:0005509">
    <property type="term" value="F:calcium ion binding"/>
    <property type="evidence" value="ECO:0007669"/>
    <property type="project" value="InterPro"/>
</dbReference>
<name>A0A0N4TSF1_BRUPA</name>
<dbReference type="WBParaSite" id="BPAG_0001162001-mRNA-1">
    <property type="protein sequence ID" value="BPAG_0001162001-mRNA-1"/>
    <property type="gene ID" value="BPAG_0001162001"/>
</dbReference>
<accession>A0A0N4TSF1</accession>
<feature type="region of interest" description="Disordered" evidence="2">
    <location>
        <begin position="546"/>
        <end position="570"/>
    </location>
</feature>
<feature type="transmembrane region" description="Helical" evidence="3">
    <location>
        <begin position="388"/>
        <end position="416"/>
    </location>
</feature>
<evidence type="ECO:0000259" key="4">
    <source>
        <dbReference type="SMART" id="SM00736"/>
    </source>
</evidence>
<dbReference type="GO" id="GO:0016012">
    <property type="term" value="C:sarcoglycan complex"/>
    <property type="evidence" value="ECO:0007669"/>
    <property type="project" value="InterPro"/>
</dbReference>
<evidence type="ECO:0000256" key="2">
    <source>
        <dbReference type="SAM" id="MobiDB-lite"/>
    </source>
</evidence>
<dbReference type="EMBL" id="UZAD01013237">
    <property type="protein sequence ID" value="VDN92768.1"/>
    <property type="molecule type" value="Genomic_DNA"/>
</dbReference>
<evidence type="ECO:0000313" key="5">
    <source>
        <dbReference type="EMBL" id="VDN92768.1"/>
    </source>
</evidence>
<feature type="region of interest" description="Disordered" evidence="2">
    <location>
        <begin position="476"/>
        <end position="527"/>
    </location>
</feature>
<protein>
    <submittedName>
        <fullName evidence="7">CADG domain-containing protein</fullName>
    </submittedName>
</protein>
<gene>
    <name evidence="5" type="ORF">BPAG_LOCUS11582</name>
</gene>
<dbReference type="InterPro" id="IPR015919">
    <property type="entry name" value="Cadherin-like_sf"/>
</dbReference>
<reference evidence="7" key="1">
    <citation type="submission" date="2017-02" db="UniProtKB">
        <authorList>
            <consortium name="WormBaseParasite"/>
        </authorList>
    </citation>
    <scope>IDENTIFICATION</scope>
</reference>
<evidence type="ECO:0000313" key="7">
    <source>
        <dbReference type="WBParaSite" id="BPAG_0001162001-mRNA-1"/>
    </source>
</evidence>
<evidence type="ECO:0000313" key="6">
    <source>
        <dbReference type="Proteomes" id="UP000278627"/>
    </source>
</evidence>
<feature type="compositionally biased region" description="Pro residues" evidence="2">
    <location>
        <begin position="480"/>
        <end position="495"/>
    </location>
</feature>
<feature type="transmembrane region" description="Helical" evidence="3">
    <location>
        <begin position="72"/>
        <end position="95"/>
    </location>
</feature>
<feature type="compositionally biased region" description="Low complexity" evidence="2">
    <location>
        <begin position="497"/>
        <end position="508"/>
    </location>
</feature>
<organism evidence="7">
    <name type="scientific">Brugia pahangi</name>
    <name type="common">Filarial nematode worm</name>
    <dbReference type="NCBI Taxonomy" id="6280"/>
    <lineage>
        <taxon>Eukaryota</taxon>
        <taxon>Metazoa</taxon>
        <taxon>Ecdysozoa</taxon>
        <taxon>Nematoda</taxon>
        <taxon>Chromadorea</taxon>
        <taxon>Rhabditida</taxon>
        <taxon>Spirurina</taxon>
        <taxon>Spiruromorpha</taxon>
        <taxon>Filarioidea</taxon>
        <taxon>Onchocercidae</taxon>
        <taxon>Brugia</taxon>
    </lineage>
</organism>
<dbReference type="STRING" id="6280.A0A0N4TSF1"/>
<dbReference type="GO" id="GO:0042383">
    <property type="term" value="C:sarcolemma"/>
    <property type="evidence" value="ECO:0007669"/>
    <property type="project" value="UniProtKB-SubCell"/>
</dbReference>
<dbReference type="InterPro" id="IPR006644">
    <property type="entry name" value="Cadg"/>
</dbReference>
<dbReference type="SMART" id="SM00736">
    <property type="entry name" value="CADG"/>
    <property type="match status" value="1"/>
</dbReference>
<reference evidence="5 6" key="2">
    <citation type="submission" date="2018-11" db="EMBL/GenBank/DDBJ databases">
        <authorList>
            <consortium name="Pathogen Informatics"/>
        </authorList>
    </citation>
    <scope>NUCLEOTIDE SEQUENCE [LARGE SCALE GENOMIC DNA]</scope>
</reference>
<feature type="domain" description="Dystroglycan-type cadherin-like" evidence="4">
    <location>
        <begin position="98"/>
        <end position="208"/>
    </location>
</feature>
<sequence length="570" mass="65644">MSSEEKHYLNQMEWTVQNGYVRPKYFEGGVKDEEALLEQLLLHVVILLEPLVQQSNSRCIAQSFHNTVIDRFVIMIRWLLSIALFALFSFCYTQYRRTINPLVLRTTKGEFFIYTLHSGSFFPQTGNENEGSVFVVDVKWSASLHGRPALPLWLHLMPSRHKALGYLYGTVVSPLNQVVIHIIARRLDNYDRAEQYITIFLNDNEKYNNATQQFAEIYIKNYDPEDLLTDRTRTIDRLKKSMTESFRGKGLNPYIFQILAAGNLSPQNTHLDLRHKVGSIVRIGTQSRFHVNVLNLERGLQRNPQYCSRDQLVPLNKFFAPIFQIDWCNFHVKNVTAPTIHSNDAGLQQRSTKVITSDTETMYTPYHQYQPSTSSILKVETPVLHTRYYFWESFLMFPMLGVCCILLLILLSLIFFGRREGQHWRDYKTPKRQLEEYASVRDSQRHLRELSMQRQVLLMASDRAQSHTPLVSGIHAFLQPKPPNRNPSPENPRPDPSSRGSRSPLLKGSRAHLSASPDKTFNGHVIPMSKQTVAEAAKACGSSLHLYRNPFESDPNDHNGEEQSADCKSE</sequence>
<keyword evidence="6" id="KW-1185">Reference proteome</keyword>
<proteinExistence type="predicted"/>
<dbReference type="Proteomes" id="UP000278627">
    <property type="component" value="Unassembled WGS sequence"/>
</dbReference>
<dbReference type="PANTHER" id="PTHR10132">
    <property type="entry name" value="ALPHA-/EPSILON-SARCOGLYCAN FAMILY MEMBER"/>
    <property type="match status" value="1"/>
</dbReference>
<dbReference type="AlphaFoldDB" id="A0A0N4TSF1"/>